<evidence type="ECO:0000313" key="1">
    <source>
        <dbReference type="EMBL" id="MBB4806595.1"/>
    </source>
</evidence>
<comment type="caution">
    <text evidence="1">The sequence shown here is derived from an EMBL/GenBank/DDBJ whole genome shotgun (WGS) entry which is preliminary data.</text>
</comment>
<organism evidence="1 2">
    <name type="scientific">Chryseobacterium defluvii</name>
    <dbReference type="NCBI Taxonomy" id="160396"/>
    <lineage>
        <taxon>Bacteria</taxon>
        <taxon>Pseudomonadati</taxon>
        <taxon>Bacteroidota</taxon>
        <taxon>Flavobacteriia</taxon>
        <taxon>Flavobacteriales</taxon>
        <taxon>Weeksellaceae</taxon>
        <taxon>Chryseobacterium group</taxon>
        <taxon>Chryseobacterium</taxon>
    </lineage>
</organism>
<dbReference type="NCBIfam" id="TIGR00022">
    <property type="entry name" value="YhcH/YjgK/YiaL family protein"/>
    <property type="match status" value="1"/>
</dbReference>
<gene>
    <name evidence="1" type="ORF">HNP38_001891</name>
</gene>
<evidence type="ECO:0000313" key="2">
    <source>
        <dbReference type="Proteomes" id="UP000592180"/>
    </source>
</evidence>
<name>A0A840KDH1_9FLAO</name>
<dbReference type="SUPFAM" id="SSF51197">
    <property type="entry name" value="Clavaminate synthase-like"/>
    <property type="match status" value="1"/>
</dbReference>
<dbReference type="InterPro" id="IPR004375">
    <property type="entry name" value="NanQ/TabA/YiaL"/>
</dbReference>
<dbReference type="EMBL" id="JACHLE010000002">
    <property type="protein sequence ID" value="MBB4806595.1"/>
    <property type="molecule type" value="Genomic_DNA"/>
</dbReference>
<protein>
    <submittedName>
        <fullName evidence="1">YhcH/YjgK/YiaL family protein</fullName>
    </submittedName>
</protein>
<dbReference type="Pfam" id="PF04074">
    <property type="entry name" value="DUF386"/>
    <property type="match status" value="1"/>
</dbReference>
<accession>A0A840KDH1</accession>
<reference evidence="1 2" key="1">
    <citation type="submission" date="2020-08" db="EMBL/GenBank/DDBJ databases">
        <title>Functional genomics of gut bacteria from endangered species of beetles.</title>
        <authorList>
            <person name="Carlos-Shanley C."/>
        </authorList>
    </citation>
    <scope>NUCLEOTIDE SEQUENCE [LARGE SCALE GENOMIC DNA]</scope>
    <source>
        <strain evidence="1 2">S00151</strain>
    </source>
</reference>
<proteinExistence type="predicted"/>
<dbReference type="RefSeq" id="WP_184188209.1">
    <property type="nucleotide sequence ID" value="NZ_JACHLE010000002.1"/>
</dbReference>
<dbReference type="GO" id="GO:0005829">
    <property type="term" value="C:cytosol"/>
    <property type="evidence" value="ECO:0007669"/>
    <property type="project" value="TreeGrafter"/>
</dbReference>
<keyword evidence="2" id="KW-1185">Reference proteome</keyword>
<dbReference type="InterPro" id="IPR037012">
    <property type="entry name" value="NanQ/TabA/YiaL_sf"/>
</dbReference>
<dbReference type="AlphaFoldDB" id="A0A840KDH1"/>
<dbReference type="PANTHER" id="PTHR34986">
    <property type="entry name" value="EVOLVED BETA-GALACTOSIDASE SUBUNIT BETA"/>
    <property type="match status" value="1"/>
</dbReference>
<dbReference type="Gene3D" id="2.60.120.370">
    <property type="entry name" value="YhcH/YjgK/YiaL"/>
    <property type="match status" value="1"/>
</dbReference>
<dbReference type="PANTHER" id="PTHR34986:SF1">
    <property type="entry name" value="PROTEIN YIAL"/>
    <property type="match status" value="1"/>
</dbReference>
<sequence length="145" mass="16503">MILDSLNNLKNYIGEDLSPKVNEFLETPVNKLVFGNWAELDENAKLIVLNTSGFKENTFEIHKNYIDFHIPIEGFDTIYFGSNESKKAVNEYDEKLDYQLFSSTALSQITMGTGCFIKIDPLELHTNQLNSENAVKLVLKIKHNG</sequence>
<dbReference type="Proteomes" id="UP000592180">
    <property type="component" value="Unassembled WGS sequence"/>
</dbReference>